<feature type="transmembrane region" description="Helical" evidence="11">
    <location>
        <begin position="28"/>
        <end position="51"/>
    </location>
</feature>
<evidence type="ECO:0000256" key="2">
    <source>
        <dbReference type="ARBA" id="ARBA00006555"/>
    </source>
</evidence>
<dbReference type="SUPFAM" id="SSF74653">
    <property type="entry name" value="TolA/TonB C-terminal domain"/>
    <property type="match status" value="1"/>
</dbReference>
<feature type="compositionally biased region" description="Pro residues" evidence="10">
    <location>
        <begin position="144"/>
        <end position="156"/>
    </location>
</feature>
<evidence type="ECO:0000313" key="13">
    <source>
        <dbReference type="EMBL" id="PPQ35639.1"/>
    </source>
</evidence>
<keyword evidence="9 11" id="KW-0472">Membrane</keyword>
<evidence type="ECO:0000256" key="6">
    <source>
        <dbReference type="ARBA" id="ARBA00022692"/>
    </source>
</evidence>
<evidence type="ECO:0000256" key="9">
    <source>
        <dbReference type="ARBA" id="ARBA00023136"/>
    </source>
</evidence>
<evidence type="ECO:0000256" key="1">
    <source>
        <dbReference type="ARBA" id="ARBA00004383"/>
    </source>
</evidence>
<dbReference type="Proteomes" id="UP000239724">
    <property type="component" value="Unassembled WGS sequence"/>
</dbReference>
<dbReference type="RefSeq" id="WP_104518162.1">
    <property type="nucleotide sequence ID" value="NZ_NHRY01000070.1"/>
</dbReference>
<proteinExistence type="inferred from homology"/>
<dbReference type="Gene3D" id="3.30.1150.10">
    <property type="match status" value="1"/>
</dbReference>
<dbReference type="InterPro" id="IPR006260">
    <property type="entry name" value="TonB/TolA_C"/>
</dbReference>
<evidence type="ECO:0000256" key="3">
    <source>
        <dbReference type="ARBA" id="ARBA00022448"/>
    </source>
</evidence>
<feature type="region of interest" description="Disordered" evidence="10">
    <location>
        <begin position="75"/>
        <end position="161"/>
    </location>
</feature>
<feature type="compositionally biased region" description="Low complexity" evidence="10">
    <location>
        <begin position="103"/>
        <end position="120"/>
    </location>
</feature>
<keyword evidence="4" id="KW-1003">Cell membrane</keyword>
<dbReference type="NCBIfam" id="TIGR01352">
    <property type="entry name" value="tonB_Cterm"/>
    <property type="match status" value="1"/>
</dbReference>
<dbReference type="PROSITE" id="PS52015">
    <property type="entry name" value="TONB_CTD"/>
    <property type="match status" value="1"/>
</dbReference>
<evidence type="ECO:0000256" key="11">
    <source>
        <dbReference type="SAM" id="Phobius"/>
    </source>
</evidence>
<dbReference type="GO" id="GO:0015031">
    <property type="term" value="P:protein transport"/>
    <property type="evidence" value="ECO:0007669"/>
    <property type="project" value="UniProtKB-KW"/>
</dbReference>
<dbReference type="InterPro" id="IPR051045">
    <property type="entry name" value="TonB-dependent_transducer"/>
</dbReference>
<organism evidence="13 14">
    <name type="scientific">Rhodopila globiformis</name>
    <name type="common">Rhodopseudomonas globiformis</name>
    <dbReference type="NCBI Taxonomy" id="1071"/>
    <lineage>
        <taxon>Bacteria</taxon>
        <taxon>Pseudomonadati</taxon>
        <taxon>Pseudomonadota</taxon>
        <taxon>Alphaproteobacteria</taxon>
        <taxon>Acetobacterales</taxon>
        <taxon>Acetobacteraceae</taxon>
        <taxon>Rhodopila</taxon>
    </lineage>
</organism>
<keyword evidence="3" id="KW-0813">Transport</keyword>
<evidence type="ECO:0000313" key="14">
    <source>
        <dbReference type="Proteomes" id="UP000239724"/>
    </source>
</evidence>
<accession>A0A2S6NKN6</accession>
<dbReference type="OrthoDB" id="1685233at2"/>
<sequence>MTSKLIAVPGPENRRRRFTLADVRRRRLLMIAIGLSVLVHLLSVGGIVLLAPVAPAEKKSNEQGTVELLMVERKGAAPSQPGQPDTKAAQPAQPPARAPAPPEKTTTPEKTAPAPAVKSVPLPPSGSEPVPPPPFPAATAAATPQPPRPEQAPSPPKAVNAPVFDFAGTDSDTNARVMGGHVIPAMPDDRFRNRPPPYPSDAAARRETGTVLVIIHVAANGYATGVDVAESSGFGSLDRAAVNAVRKWRFQPAMKEGVAVPFDMPFRFVFSEN</sequence>
<gene>
    <name evidence="13" type="ORF">CCS01_07150</name>
</gene>
<comment type="similarity">
    <text evidence="2">Belongs to the TonB family.</text>
</comment>
<keyword evidence="5" id="KW-0997">Cell inner membrane</keyword>
<evidence type="ECO:0000256" key="10">
    <source>
        <dbReference type="SAM" id="MobiDB-lite"/>
    </source>
</evidence>
<dbReference type="AlphaFoldDB" id="A0A2S6NKN6"/>
<feature type="compositionally biased region" description="Pro residues" evidence="10">
    <location>
        <begin position="92"/>
        <end position="102"/>
    </location>
</feature>
<comment type="caution">
    <text evidence="13">The sequence shown here is derived from an EMBL/GenBank/DDBJ whole genome shotgun (WGS) entry which is preliminary data.</text>
</comment>
<dbReference type="InterPro" id="IPR037682">
    <property type="entry name" value="TonB_C"/>
</dbReference>
<evidence type="ECO:0000256" key="4">
    <source>
        <dbReference type="ARBA" id="ARBA00022475"/>
    </source>
</evidence>
<dbReference type="PANTHER" id="PTHR33446">
    <property type="entry name" value="PROTEIN TONB-RELATED"/>
    <property type="match status" value="1"/>
</dbReference>
<evidence type="ECO:0000256" key="7">
    <source>
        <dbReference type="ARBA" id="ARBA00022927"/>
    </source>
</evidence>
<keyword evidence="6 11" id="KW-0812">Transmembrane</keyword>
<feature type="compositionally biased region" description="Pro residues" evidence="10">
    <location>
        <begin position="121"/>
        <end position="136"/>
    </location>
</feature>
<dbReference type="Pfam" id="PF03544">
    <property type="entry name" value="TonB_C"/>
    <property type="match status" value="1"/>
</dbReference>
<comment type="subcellular location">
    <subcellularLocation>
        <location evidence="1">Cell inner membrane</location>
        <topology evidence="1">Single-pass membrane protein</topology>
        <orientation evidence="1">Periplasmic side</orientation>
    </subcellularLocation>
</comment>
<keyword evidence="8 11" id="KW-1133">Transmembrane helix</keyword>
<keyword evidence="7" id="KW-0653">Protein transport</keyword>
<dbReference type="EMBL" id="NHRY01000070">
    <property type="protein sequence ID" value="PPQ35639.1"/>
    <property type="molecule type" value="Genomic_DNA"/>
</dbReference>
<reference evidence="13 14" key="1">
    <citation type="journal article" date="2018" name="Arch. Microbiol.">
        <title>New insights into the metabolic potential of the phototrophic purple bacterium Rhodopila globiformis DSM 161(T) from its draft genome sequence and evidence for a vanadium-dependent nitrogenase.</title>
        <authorList>
            <person name="Imhoff J.F."/>
            <person name="Rahn T."/>
            <person name="Kunzel S."/>
            <person name="Neulinger S.C."/>
        </authorList>
    </citation>
    <scope>NUCLEOTIDE SEQUENCE [LARGE SCALE GENOMIC DNA]</scope>
    <source>
        <strain evidence="13 14">DSM 161</strain>
    </source>
</reference>
<keyword evidence="14" id="KW-1185">Reference proteome</keyword>
<dbReference type="GO" id="GO:0055085">
    <property type="term" value="P:transmembrane transport"/>
    <property type="evidence" value="ECO:0007669"/>
    <property type="project" value="InterPro"/>
</dbReference>
<evidence type="ECO:0000259" key="12">
    <source>
        <dbReference type="PROSITE" id="PS52015"/>
    </source>
</evidence>
<protein>
    <recommendedName>
        <fullName evidence="12">TonB C-terminal domain-containing protein</fullName>
    </recommendedName>
</protein>
<feature type="domain" description="TonB C-terminal" evidence="12">
    <location>
        <begin position="183"/>
        <end position="273"/>
    </location>
</feature>
<name>A0A2S6NKN6_RHOGL</name>
<evidence type="ECO:0000256" key="8">
    <source>
        <dbReference type="ARBA" id="ARBA00022989"/>
    </source>
</evidence>
<dbReference type="GO" id="GO:0098797">
    <property type="term" value="C:plasma membrane protein complex"/>
    <property type="evidence" value="ECO:0007669"/>
    <property type="project" value="TreeGrafter"/>
</dbReference>
<dbReference type="PANTHER" id="PTHR33446:SF2">
    <property type="entry name" value="PROTEIN TONB"/>
    <property type="match status" value="1"/>
</dbReference>
<evidence type="ECO:0000256" key="5">
    <source>
        <dbReference type="ARBA" id="ARBA00022519"/>
    </source>
</evidence>
<dbReference type="GO" id="GO:0031992">
    <property type="term" value="F:energy transducer activity"/>
    <property type="evidence" value="ECO:0007669"/>
    <property type="project" value="TreeGrafter"/>
</dbReference>